<dbReference type="EMBL" id="JAUTXU010000088">
    <property type="protein sequence ID" value="KAK3709984.1"/>
    <property type="molecule type" value="Genomic_DNA"/>
</dbReference>
<comment type="caution">
    <text evidence="1">The sequence shown here is derived from an EMBL/GenBank/DDBJ whole genome shotgun (WGS) entry which is preliminary data.</text>
</comment>
<reference evidence="1" key="1">
    <citation type="submission" date="2023-07" db="EMBL/GenBank/DDBJ databases">
        <title>Black Yeasts Isolated from many extreme environments.</title>
        <authorList>
            <person name="Coleine C."/>
            <person name="Stajich J.E."/>
            <person name="Selbmann L."/>
        </authorList>
    </citation>
    <scope>NUCLEOTIDE SEQUENCE</scope>
    <source>
        <strain evidence="1">CCFEE 5714</strain>
    </source>
</reference>
<keyword evidence="2" id="KW-1185">Reference proteome</keyword>
<evidence type="ECO:0000313" key="1">
    <source>
        <dbReference type="EMBL" id="KAK3709984.1"/>
    </source>
</evidence>
<gene>
    <name evidence="1" type="ORF">LTR37_010603</name>
</gene>
<evidence type="ECO:0000313" key="2">
    <source>
        <dbReference type="Proteomes" id="UP001281147"/>
    </source>
</evidence>
<protein>
    <submittedName>
        <fullName evidence="1">Uncharacterized protein</fullName>
    </submittedName>
</protein>
<accession>A0ACC3N5U9</accession>
<sequence>MSDHYSNTDTGSKPADPYTDKNLQEPGLQEKIEGLNSFADRCKFCMMTTKMNDGNLASRCMALAGKENTVDFIFHTNTESGKTDDLKANPDINLGFLNNTGEWASVSGEAIIETDRDAVKKHYSPALKAWLGDLGDGIHNGEADDPRIALIRVKTKTAQYAVSYVNSVTSTFQVVKGAVTGETPAVNKLRHLSEDECNQARSGSS</sequence>
<organism evidence="1 2">
    <name type="scientific">Vermiconidia calcicola</name>
    <dbReference type="NCBI Taxonomy" id="1690605"/>
    <lineage>
        <taxon>Eukaryota</taxon>
        <taxon>Fungi</taxon>
        <taxon>Dikarya</taxon>
        <taxon>Ascomycota</taxon>
        <taxon>Pezizomycotina</taxon>
        <taxon>Dothideomycetes</taxon>
        <taxon>Dothideomycetidae</taxon>
        <taxon>Mycosphaerellales</taxon>
        <taxon>Extremaceae</taxon>
        <taxon>Vermiconidia</taxon>
    </lineage>
</organism>
<proteinExistence type="predicted"/>
<name>A0ACC3N5U9_9PEZI</name>
<dbReference type="Proteomes" id="UP001281147">
    <property type="component" value="Unassembled WGS sequence"/>
</dbReference>